<dbReference type="EMBL" id="CAJJDO010000148">
    <property type="protein sequence ID" value="CAD8207722.1"/>
    <property type="molecule type" value="Genomic_DNA"/>
</dbReference>
<accession>A0A8S1Y729</accession>
<dbReference type="OrthoDB" id="299703at2759"/>
<evidence type="ECO:0000313" key="2">
    <source>
        <dbReference type="EMBL" id="CAD8207722.1"/>
    </source>
</evidence>
<evidence type="ECO:0000313" key="3">
    <source>
        <dbReference type="Proteomes" id="UP000689195"/>
    </source>
</evidence>
<sequence length="231" mass="27681">MHCDSSDEDDNKNAIGKKFFIQLLETERKFSTKIESMEQILELLNMYAMCVEFFDTVSNPAKYYFMEKISNTIAEKEAFELMLKDEIIAKQKREKQMQIKPIIKEGQVKYDPLKRPERPLKQQTPIKEEEQQVQQNNRENKKISQKLMREVRSKKLTMTEKIYQQQNEQKVSVDLIKNWDYEVEKNDNIIRQSLQQQGDNIQDRIADRLNRLRKQLNSNLTNEMCLEKYDT</sequence>
<reference evidence="2" key="1">
    <citation type="submission" date="2021-01" db="EMBL/GenBank/DDBJ databases">
        <authorList>
            <consortium name="Genoscope - CEA"/>
            <person name="William W."/>
        </authorList>
    </citation>
    <scope>NUCLEOTIDE SEQUENCE</scope>
</reference>
<comment type="caution">
    <text evidence="2">The sequence shown here is derived from an EMBL/GenBank/DDBJ whole genome shotgun (WGS) entry which is preliminary data.</text>
</comment>
<dbReference type="Proteomes" id="UP000689195">
    <property type="component" value="Unassembled WGS sequence"/>
</dbReference>
<dbReference type="AlphaFoldDB" id="A0A8S1Y729"/>
<proteinExistence type="predicted"/>
<protein>
    <submittedName>
        <fullName evidence="2">Uncharacterized protein</fullName>
    </submittedName>
</protein>
<evidence type="ECO:0000256" key="1">
    <source>
        <dbReference type="SAM" id="MobiDB-lite"/>
    </source>
</evidence>
<keyword evidence="3" id="KW-1185">Reference proteome</keyword>
<feature type="region of interest" description="Disordered" evidence="1">
    <location>
        <begin position="114"/>
        <end position="143"/>
    </location>
</feature>
<gene>
    <name evidence="2" type="ORF">PPENT_87.1.T1480087</name>
</gene>
<feature type="compositionally biased region" description="Basic and acidic residues" evidence="1">
    <location>
        <begin position="114"/>
        <end position="130"/>
    </location>
</feature>
<organism evidence="2 3">
    <name type="scientific">Paramecium pentaurelia</name>
    <dbReference type="NCBI Taxonomy" id="43138"/>
    <lineage>
        <taxon>Eukaryota</taxon>
        <taxon>Sar</taxon>
        <taxon>Alveolata</taxon>
        <taxon>Ciliophora</taxon>
        <taxon>Intramacronucleata</taxon>
        <taxon>Oligohymenophorea</taxon>
        <taxon>Peniculida</taxon>
        <taxon>Parameciidae</taxon>
        <taxon>Paramecium</taxon>
    </lineage>
</organism>
<name>A0A8S1Y729_9CILI</name>